<dbReference type="AlphaFoldDB" id="A0A146G2R0"/>
<evidence type="ECO:0000313" key="5">
    <source>
        <dbReference type="Proteomes" id="UP000076023"/>
    </source>
</evidence>
<dbReference type="Pfam" id="PF19089">
    <property type="entry name" value="DUF5777"/>
    <property type="match status" value="1"/>
</dbReference>
<dbReference type="EMBL" id="BDCO01000002">
    <property type="protein sequence ID" value="GAT31772.1"/>
    <property type="molecule type" value="Genomic_DNA"/>
</dbReference>
<dbReference type="Proteomes" id="UP000076023">
    <property type="component" value="Unassembled WGS sequence"/>
</dbReference>
<feature type="region of interest" description="Disordered" evidence="1">
    <location>
        <begin position="44"/>
        <end position="83"/>
    </location>
</feature>
<keyword evidence="5" id="KW-1185">Reference proteome</keyword>
<feature type="domain" description="DUF5777" evidence="3">
    <location>
        <begin position="343"/>
        <end position="436"/>
    </location>
</feature>
<evidence type="ECO:0000313" key="4">
    <source>
        <dbReference type="EMBL" id="GAT31772.1"/>
    </source>
</evidence>
<feature type="chain" id="PRO_5007524303" description="DUF5777 domain-containing protein" evidence="2">
    <location>
        <begin position="30"/>
        <end position="453"/>
    </location>
</feature>
<dbReference type="OrthoDB" id="183367at2"/>
<dbReference type="STRING" id="690879.TSACC_2166"/>
<organism evidence="4 5">
    <name type="scientific">Terrimicrobium sacchariphilum</name>
    <dbReference type="NCBI Taxonomy" id="690879"/>
    <lineage>
        <taxon>Bacteria</taxon>
        <taxon>Pseudomonadati</taxon>
        <taxon>Verrucomicrobiota</taxon>
        <taxon>Terrimicrobiia</taxon>
        <taxon>Terrimicrobiales</taxon>
        <taxon>Terrimicrobiaceae</taxon>
        <taxon>Terrimicrobium</taxon>
    </lineage>
</organism>
<dbReference type="InterPro" id="IPR011250">
    <property type="entry name" value="OMP/PagP_B-barrel"/>
</dbReference>
<dbReference type="InParanoid" id="A0A146G2R0"/>
<feature type="signal peptide" evidence="2">
    <location>
        <begin position="1"/>
        <end position="29"/>
    </location>
</feature>
<evidence type="ECO:0000259" key="3">
    <source>
        <dbReference type="Pfam" id="PF19089"/>
    </source>
</evidence>
<sequence>MVSKNAAPRLAALAVLGYALGFVASPARAQVSFYSAPPPADFGGGLGNPTTIPTSLSEAEAPAPDENATGSAAPSGGSSDGKSSLGTGLFSKLPIDFTFAVREGFDDNLFTTKNNTDSSFYTNWAAGAYYTFGTPRLQLQTSLGGGITYYYTRPGDKVDFNGNYSLSAVYLATPRLTLSINSTTAYLSQPDTNIVGGTNRQDGDYMYSNTVLTGSYQWSQKFSTVTSYNFNVIYYMDSNLNQNQGRIEQTIGQSARWLLLPKTTVVAEYRANPVTYFDADLNVFNNFFLVGFDQVFNPRFTWSARGGMQVGFDQNPDDGDSVYVGPYGESTLTYQFGRSSSISWMMRYGTEASGLNNVTQRQTFRTGLSLAHAFTRRISMTLGVNYQANYYDQNNVISSYYENVFDVAVGASYQINRHWSLSTGYQFTADVAPQAEYREYTRNVVYIGANLAF</sequence>
<dbReference type="RefSeq" id="WP_075077656.1">
    <property type="nucleotide sequence ID" value="NZ_BDCO01000002.1"/>
</dbReference>
<name>A0A146G2R0_TERSA</name>
<dbReference type="SUPFAM" id="SSF56925">
    <property type="entry name" value="OMPA-like"/>
    <property type="match status" value="1"/>
</dbReference>
<feature type="compositionally biased region" description="Low complexity" evidence="1">
    <location>
        <begin position="68"/>
        <end position="83"/>
    </location>
</feature>
<accession>A0A146G2R0</accession>
<keyword evidence="2" id="KW-0732">Signal</keyword>
<evidence type="ECO:0000256" key="2">
    <source>
        <dbReference type="SAM" id="SignalP"/>
    </source>
</evidence>
<feature type="compositionally biased region" description="Polar residues" evidence="1">
    <location>
        <begin position="48"/>
        <end position="57"/>
    </location>
</feature>
<reference evidence="5" key="1">
    <citation type="journal article" date="2017" name="Genome Announc.">
        <title>Draft Genome Sequence of Terrimicrobium sacchariphilum NM-5T, a Facultative Anaerobic Soil Bacterium of the Class Spartobacteria.</title>
        <authorList>
            <person name="Qiu Y.L."/>
            <person name="Tourlousse D.M."/>
            <person name="Matsuura N."/>
            <person name="Ohashi A."/>
            <person name="Sekiguchi Y."/>
        </authorList>
    </citation>
    <scope>NUCLEOTIDE SEQUENCE [LARGE SCALE GENOMIC DNA]</scope>
    <source>
        <strain evidence="5">NM-5</strain>
    </source>
</reference>
<proteinExistence type="predicted"/>
<comment type="caution">
    <text evidence="4">The sequence shown here is derived from an EMBL/GenBank/DDBJ whole genome shotgun (WGS) entry which is preliminary data.</text>
</comment>
<evidence type="ECO:0000256" key="1">
    <source>
        <dbReference type="SAM" id="MobiDB-lite"/>
    </source>
</evidence>
<gene>
    <name evidence="4" type="ORF">TSACC_2166</name>
</gene>
<dbReference type="InterPro" id="IPR045916">
    <property type="entry name" value="DUF5777"/>
</dbReference>
<protein>
    <recommendedName>
        <fullName evidence="3">DUF5777 domain-containing protein</fullName>
    </recommendedName>
</protein>